<dbReference type="Proteomes" id="UP000409037">
    <property type="component" value="Unassembled WGS sequence"/>
</dbReference>
<dbReference type="AlphaFoldDB" id="A0A5E7DLU6"/>
<evidence type="ECO:0000256" key="1">
    <source>
        <dbReference type="ARBA" id="ARBA00010715"/>
    </source>
</evidence>
<evidence type="ECO:0000259" key="2">
    <source>
        <dbReference type="Pfam" id="PF01557"/>
    </source>
</evidence>
<dbReference type="Gene3D" id="3.90.850.10">
    <property type="entry name" value="Fumarylacetoacetase-like, C-terminal domain"/>
    <property type="match status" value="1"/>
</dbReference>
<dbReference type="SUPFAM" id="SSF56529">
    <property type="entry name" value="FAH"/>
    <property type="match status" value="1"/>
</dbReference>
<dbReference type="InterPro" id="IPR036663">
    <property type="entry name" value="Fumarylacetoacetase_C_sf"/>
</dbReference>
<evidence type="ECO:0000313" key="3">
    <source>
        <dbReference type="EMBL" id="VVO18413.1"/>
    </source>
</evidence>
<dbReference type="OrthoDB" id="9775905at2"/>
<dbReference type="PANTHER" id="PTHR43211:SF1">
    <property type="entry name" value="BLL6422 PROTEIN"/>
    <property type="match status" value="1"/>
</dbReference>
<protein>
    <recommendedName>
        <fullName evidence="2">Fumarylacetoacetase-like C-terminal domain-containing protein</fullName>
    </recommendedName>
</protein>
<dbReference type="RefSeq" id="WP_150799400.1">
    <property type="nucleotide sequence ID" value="NZ_CABVHU010000010.1"/>
</dbReference>
<dbReference type="EMBL" id="CABVHU010000010">
    <property type="protein sequence ID" value="VVO18413.1"/>
    <property type="molecule type" value="Genomic_DNA"/>
</dbReference>
<organism evidence="3 4">
    <name type="scientific">Pseudomonas fluorescens</name>
    <dbReference type="NCBI Taxonomy" id="294"/>
    <lineage>
        <taxon>Bacteria</taxon>
        <taxon>Pseudomonadati</taxon>
        <taxon>Pseudomonadota</taxon>
        <taxon>Gammaproteobacteria</taxon>
        <taxon>Pseudomonadales</taxon>
        <taxon>Pseudomonadaceae</taxon>
        <taxon>Pseudomonas</taxon>
    </lineage>
</organism>
<name>A0A5E7DLU6_PSEFL</name>
<dbReference type="GO" id="GO:0003824">
    <property type="term" value="F:catalytic activity"/>
    <property type="evidence" value="ECO:0007669"/>
    <property type="project" value="InterPro"/>
</dbReference>
<dbReference type="PANTHER" id="PTHR43211">
    <property type="entry name" value="FUMARYLACETOACETATE HYDROLASE"/>
    <property type="match status" value="1"/>
</dbReference>
<evidence type="ECO:0000313" key="4">
    <source>
        <dbReference type="Proteomes" id="UP000409037"/>
    </source>
</evidence>
<comment type="similarity">
    <text evidence="1">Belongs to the hydratase/decarboxylase family.</text>
</comment>
<sequence>MKFSCSSCLGSNKHCELCALLSLDHYAKARGTKVCLPDFTGPIARQAPQIFYGSVFPNRKGRLSYQCESKKEPIRAYQGASDFFLGPGEELRVSENLDLDFEPELAVITDAVPAGVSVAEAEYHIKLLTGCNDFTYRKLVSSDRESGFGFIQSKPLTSFCGFGVLPSSNKTMWNKGMPILGVKIAINGEIFSDISTFDMLYSFPELVAYCAKTRDLPAGTIITSGAVSTCEIDSLSDGCIAEKQMREKIEGQNLDLVFLKAGDFVKIDFYILDDIEELPQKSLFGTLGNRVVAR</sequence>
<dbReference type="Pfam" id="PF01557">
    <property type="entry name" value="FAA_hydrolase"/>
    <property type="match status" value="1"/>
</dbReference>
<reference evidence="3 4" key="1">
    <citation type="submission" date="2019-09" db="EMBL/GenBank/DDBJ databases">
        <authorList>
            <person name="Chandra G."/>
            <person name="Truman W A."/>
        </authorList>
    </citation>
    <scope>NUCLEOTIDE SEQUENCE [LARGE SCALE GENOMIC DNA]</scope>
    <source>
        <strain evidence="3">PS833</strain>
    </source>
</reference>
<proteinExistence type="inferred from homology"/>
<feature type="domain" description="Fumarylacetoacetase-like C-terminal" evidence="2">
    <location>
        <begin position="73"/>
        <end position="292"/>
    </location>
</feature>
<gene>
    <name evidence="3" type="ORF">PS833_04001</name>
</gene>
<accession>A0A5E7DLU6</accession>
<dbReference type="InterPro" id="IPR011234">
    <property type="entry name" value="Fumarylacetoacetase-like_C"/>
</dbReference>